<evidence type="ECO:0000256" key="2">
    <source>
        <dbReference type="SAM" id="Phobius"/>
    </source>
</evidence>
<comment type="caution">
    <text evidence="3">The sequence shown here is derived from an EMBL/GenBank/DDBJ whole genome shotgun (WGS) entry which is preliminary data.</text>
</comment>
<feature type="transmembrane region" description="Helical" evidence="2">
    <location>
        <begin position="70"/>
        <end position="94"/>
    </location>
</feature>
<dbReference type="EMBL" id="PDUD01000011">
    <property type="protein sequence ID" value="PHN07121.1"/>
    <property type="molecule type" value="Genomic_DNA"/>
</dbReference>
<name>A0A2D0NF34_FLAN2</name>
<keyword evidence="2" id="KW-0472">Membrane</keyword>
<keyword evidence="2" id="KW-0812">Transmembrane</keyword>
<keyword evidence="4" id="KW-1185">Reference proteome</keyword>
<proteinExistence type="predicted"/>
<organism evidence="3 4">
    <name type="scientific">Flavilitoribacter nigricans (strain ATCC 23147 / DSM 23189 / NBRC 102662 / NCIMB 1420 / SS-2)</name>
    <name type="common">Lewinella nigricans</name>
    <dbReference type="NCBI Taxonomy" id="1122177"/>
    <lineage>
        <taxon>Bacteria</taxon>
        <taxon>Pseudomonadati</taxon>
        <taxon>Bacteroidota</taxon>
        <taxon>Saprospiria</taxon>
        <taxon>Saprospirales</taxon>
        <taxon>Lewinellaceae</taxon>
        <taxon>Flavilitoribacter</taxon>
    </lineage>
</organism>
<keyword evidence="2" id="KW-1133">Transmembrane helix</keyword>
<feature type="region of interest" description="Disordered" evidence="1">
    <location>
        <begin position="98"/>
        <end position="122"/>
    </location>
</feature>
<protein>
    <submittedName>
        <fullName evidence="3">Uncharacterized protein</fullName>
    </submittedName>
</protein>
<dbReference type="RefSeq" id="WP_099149456.1">
    <property type="nucleotide sequence ID" value="NZ_PDUD01000011.1"/>
</dbReference>
<evidence type="ECO:0000256" key="1">
    <source>
        <dbReference type="SAM" id="MobiDB-lite"/>
    </source>
</evidence>
<dbReference type="AlphaFoldDB" id="A0A2D0NF34"/>
<feature type="transmembrane region" description="Helical" evidence="2">
    <location>
        <begin position="38"/>
        <end position="58"/>
    </location>
</feature>
<evidence type="ECO:0000313" key="3">
    <source>
        <dbReference type="EMBL" id="PHN07121.1"/>
    </source>
</evidence>
<sequence length="173" mass="19569">MRKSLRRNLQSLLTVLGILVTGSMAYLTVILYRRTFIAVQDLILMMLGIGLVATFFILRSKYFRKTDLLLSFLVATVGIGSLFTGLFLAANTYLGDPPARSQSRNIIRKDSRRGPKGRRNETHPTVYIRYNGLEKELVYPHDSTEAVEQAVRVELVVKTGLLGYEFITGKRLQ</sequence>
<dbReference type="Proteomes" id="UP000223913">
    <property type="component" value="Unassembled WGS sequence"/>
</dbReference>
<gene>
    <name evidence="3" type="ORF">CRP01_07790</name>
</gene>
<evidence type="ECO:0000313" key="4">
    <source>
        <dbReference type="Proteomes" id="UP000223913"/>
    </source>
</evidence>
<feature type="compositionally biased region" description="Basic and acidic residues" evidence="1">
    <location>
        <begin position="107"/>
        <end position="122"/>
    </location>
</feature>
<feature type="transmembrane region" description="Helical" evidence="2">
    <location>
        <begin position="12"/>
        <end position="32"/>
    </location>
</feature>
<accession>A0A2D0NF34</accession>
<reference evidence="3 4" key="1">
    <citation type="submission" date="2017-10" db="EMBL/GenBank/DDBJ databases">
        <title>The draft genome sequence of Lewinella nigricans NBRC 102662.</title>
        <authorList>
            <person name="Wang K."/>
        </authorList>
    </citation>
    <scope>NUCLEOTIDE SEQUENCE [LARGE SCALE GENOMIC DNA]</scope>
    <source>
        <strain evidence="3 4">NBRC 102662</strain>
    </source>
</reference>